<keyword evidence="1" id="KW-0812">Transmembrane</keyword>
<sequence length="335" mass="36187">MSLHDRRERARPGFTLIELLVVIAIIAILVSLLLPAVQQAREAARRSQCLNNLKQLGLALHNYESTYQRFPPGGWDSYNSFSQQAQLLPYLDAEPLSKSISFEDPLMDPALPAYATKLNEPQREAAGTVVATFLCPSDGEPPLFTDEEGDVWAATNYFLNVGSGVGKNYYESNPDTDGLFWRGSHTGFRSARDGTTQTLVATETLLGRRGERTTELLDAQRQMARPSIGGAPGGPTGEALYAAAGSATSFDGGRAVSWIRGLGYNVYVDGYLTPNNDVPDVAHHGSGLIGARSAHPGSVNVLLLDGSARGVSEGVRQETWRALFSRNGGEVIDEF</sequence>
<keyword evidence="1" id="KW-1133">Transmembrane helix</keyword>
<evidence type="ECO:0000313" key="4">
    <source>
        <dbReference type="Proteomes" id="UP000318741"/>
    </source>
</evidence>
<organism evidence="3 4">
    <name type="scientific">Alienimonas californiensis</name>
    <dbReference type="NCBI Taxonomy" id="2527989"/>
    <lineage>
        <taxon>Bacteria</taxon>
        <taxon>Pseudomonadati</taxon>
        <taxon>Planctomycetota</taxon>
        <taxon>Planctomycetia</taxon>
        <taxon>Planctomycetales</taxon>
        <taxon>Planctomycetaceae</taxon>
        <taxon>Alienimonas</taxon>
    </lineage>
</organism>
<proteinExistence type="predicted"/>
<accession>A0A517P6N4</accession>
<keyword evidence="1" id="KW-0472">Membrane</keyword>
<feature type="transmembrane region" description="Helical" evidence="1">
    <location>
        <begin position="12"/>
        <end position="37"/>
    </location>
</feature>
<dbReference type="EMBL" id="CP036265">
    <property type="protein sequence ID" value="QDT15031.1"/>
    <property type="molecule type" value="Genomic_DNA"/>
</dbReference>
<name>A0A517P6N4_9PLAN</name>
<dbReference type="RefSeq" id="WP_145357871.1">
    <property type="nucleotide sequence ID" value="NZ_CP036265.1"/>
</dbReference>
<protein>
    <submittedName>
        <fullName evidence="3">Putative major pilin subunit</fullName>
    </submittedName>
</protein>
<dbReference type="PANTHER" id="PTHR30093:SF2">
    <property type="entry name" value="TYPE II SECRETION SYSTEM PROTEIN H"/>
    <property type="match status" value="1"/>
</dbReference>
<dbReference type="SUPFAM" id="SSF54523">
    <property type="entry name" value="Pili subunits"/>
    <property type="match status" value="1"/>
</dbReference>
<dbReference type="NCBIfam" id="TIGR02532">
    <property type="entry name" value="IV_pilin_GFxxxE"/>
    <property type="match status" value="1"/>
</dbReference>
<dbReference type="AlphaFoldDB" id="A0A517P6N4"/>
<reference evidence="3 4" key="1">
    <citation type="submission" date="2019-02" db="EMBL/GenBank/DDBJ databases">
        <title>Deep-cultivation of Planctomycetes and their phenomic and genomic characterization uncovers novel biology.</title>
        <authorList>
            <person name="Wiegand S."/>
            <person name="Jogler M."/>
            <person name="Boedeker C."/>
            <person name="Pinto D."/>
            <person name="Vollmers J."/>
            <person name="Rivas-Marin E."/>
            <person name="Kohn T."/>
            <person name="Peeters S.H."/>
            <person name="Heuer A."/>
            <person name="Rast P."/>
            <person name="Oberbeckmann S."/>
            <person name="Bunk B."/>
            <person name="Jeske O."/>
            <person name="Meyerdierks A."/>
            <person name="Storesund J.E."/>
            <person name="Kallscheuer N."/>
            <person name="Luecker S."/>
            <person name="Lage O.M."/>
            <person name="Pohl T."/>
            <person name="Merkel B.J."/>
            <person name="Hornburger P."/>
            <person name="Mueller R.-W."/>
            <person name="Bruemmer F."/>
            <person name="Labrenz M."/>
            <person name="Spormann A.M."/>
            <person name="Op den Camp H."/>
            <person name="Overmann J."/>
            <person name="Amann R."/>
            <person name="Jetten M.S.M."/>
            <person name="Mascher T."/>
            <person name="Medema M.H."/>
            <person name="Devos D.P."/>
            <person name="Kaster A.-K."/>
            <person name="Ovreas L."/>
            <person name="Rohde M."/>
            <person name="Galperin M.Y."/>
            <person name="Jogler C."/>
        </authorList>
    </citation>
    <scope>NUCLEOTIDE SEQUENCE [LARGE SCALE GENOMIC DNA]</scope>
    <source>
        <strain evidence="3 4">CA12</strain>
    </source>
</reference>
<dbReference type="InterPro" id="IPR027558">
    <property type="entry name" value="Pre_pil_HX9DG_C"/>
</dbReference>
<dbReference type="PANTHER" id="PTHR30093">
    <property type="entry name" value="GENERAL SECRETION PATHWAY PROTEIN G"/>
    <property type="match status" value="1"/>
</dbReference>
<evidence type="ECO:0000256" key="1">
    <source>
        <dbReference type="SAM" id="Phobius"/>
    </source>
</evidence>
<feature type="domain" description="DUF1559" evidence="2">
    <location>
        <begin position="38"/>
        <end position="315"/>
    </location>
</feature>
<dbReference type="InterPro" id="IPR045584">
    <property type="entry name" value="Pilin-like"/>
</dbReference>
<keyword evidence="4" id="KW-1185">Reference proteome</keyword>
<dbReference type="OrthoDB" id="248923at2"/>
<evidence type="ECO:0000259" key="2">
    <source>
        <dbReference type="Pfam" id="PF07596"/>
    </source>
</evidence>
<dbReference type="KEGG" id="acaf:CA12_11110"/>
<dbReference type="Pfam" id="PF07963">
    <property type="entry name" value="N_methyl"/>
    <property type="match status" value="1"/>
</dbReference>
<dbReference type="NCBIfam" id="TIGR04294">
    <property type="entry name" value="pre_pil_HX9DG"/>
    <property type="match status" value="1"/>
</dbReference>
<dbReference type="InterPro" id="IPR011453">
    <property type="entry name" value="DUF1559"/>
</dbReference>
<gene>
    <name evidence="3" type="ORF">CA12_11110</name>
</gene>
<evidence type="ECO:0000313" key="3">
    <source>
        <dbReference type="EMBL" id="QDT15031.1"/>
    </source>
</evidence>
<dbReference type="Gene3D" id="3.30.700.10">
    <property type="entry name" value="Glycoprotein, Type 4 Pilin"/>
    <property type="match status" value="1"/>
</dbReference>
<dbReference type="Proteomes" id="UP000318741">
    <property type="component" value="Chromosome"/>
</dbReference>
<dbReference type="Pfam" id="PF07596">
    <property type="entry name" value="SBP_bac_10"/>
    <property type="match status" value="1"/>
</dbReference>
<dbReference type="InterPro" id="IPR012902">
    <property type="entry name" value="N_methyl_site"/>
</dbReference>